<dbReference type="Pfam" id="PF13469">
    <property type="entry name" value="Sulfotransfer_3"/>
    <property type="match status" value="1"/>
</dbReference>
<feature type="compositionally biased region" description="Basic and acidic residues" evidence="1">
    <location>
        <begin position="302"/>
        <end position="330"/>
    </location>
</feature>
<sequence>MSDLIAGARERRRRPRPLIHIGYHKTASTWLQRFLFRDAGCGFFWMDVEKNLFLSHPLRFDAARCRARYEALREAAPPGAVPVLSNERLSGHPHSGGYDCETIARRLRAVFPDGRVLIVIREQKAAILSAYKQYVKKGGMRSLVGYLRPQRDGHVPQFDPDHFAYDAIIELYQTLFGAENVCVLAYEDFASAPEAFLSRVASFAGVPPVAGLPVSRRANAQAPAVTVWLKARLNLFIRADTVNGSSPLASPLGAALFLPFVTIVGRLVPPALNRWLERRWREEIEAAFATYFAGSNRRTKELTGIDLERPDRTPERAADALRPPARDGSEAARGLGAGEGRASSVPASKNRLSGSSARIAGRGRIQT</sequence>
<keyword evidence="2" id="KW-0808">Transferase</keyword>
<accession>A0A239PY84</accession>
<feature type="compositionally biased region" description="Polar residues" evidence="1">
    <location>
        <begin position="345"/>
        <end position="356"/>
    </location>
</feature>
<dbReference type="InterPro" id="IPR027417">
    <property type="entry name" value="P-loop_NTPase"/>
</dbReference>
<dbReference type="Proteomes" id="UP000198346">
    <property type="component" value="Unassembled WGS sequence"/>
</dbReference>
<keyword evidence="3" id="KW-1185">Reference proteome</keyword>
<protein>
    <submittedName>
        <fullName evidence="2">Sulfotransferase family protein</fullName>
    </submittedName>
</protein>
<name>A0A239PY84_9PROT</name>
<dbReference type="GO" id="GO:0016740">
    <property type="term" value="F:transferase activity"/>
    <property type="evidence" value="ECO:0007669"/>
    <property type="project" value="UniProtKB-KW"/>
</dbReference>
<proteinExistence type="predicted"/>
<feature type="region of interest" description="Disordered" evidence="1">
    <location>
        <begin position="302"/>
        <end position="367"/>
    </location>
</feature>
<dbReference type="EMBL" id="FZQA01000007">
    <property type="protein sequence ID" value="SNT75269.1"/>
    <property type="molecule type" value="Genomic_DNA"/>
</dbReference>
<dbReference type="OrthoDB" id="7540582at2"/>
<dbReference type="Gene3D" id="3.40.50.300">
    <property type="entry name" value="P-loop containing nucleotide triphosphate hydrolases"/>
    <property type="match status" value="1"/>
</dbReference>
<organism evidence="2 3">
    <name type="scientific">Amphiplicatus metriothermophilus</name>
    <dbReference type="NCBI Taxonomy" id="1519374"/>
    <lineage>
        <taxon>Bacteria</taxon>
        <taxon>Pseudomonadati</taxon>
        <taxon>Pseudomonadota</taxon>
        <taxon>Alphaproteobacteria</taxon>
        <taxon>Parvularculales</taxon>
        <taxon>Parvularculaceae</taxon>
        <taxon>Amphiplicatus</taxon>
    </lineage>
</organism>
<reference evidence="2 3" key="1">
    <citation type="submission" date="2017-07" db="EMBL/GenBank/DDBJ databases">
        <authorList>
            <person name="Sun Z.S."/>
            <person name="Albrecht U."/>
            <person name="Echele G."/>
            <person name="Lee C.C."/>
        </authorList>
    </citation>
    <scope>NUCLEOTIDE SEQUENCE [LARGE SCALE GENOMIC DNA]</scope>
    <source>
        <strain evidence="2 3">CGMCC 1.12710</strain>
    </source>
</reference>
<dbReference type="AlphaFoldDB" id="A0A239PY84"/>
<gene>
    <name evidence="2" type="ORF">SAMN06297382_2643</name>
</gene>
<evidence type="ECO:0000313" key="2">
    <source>
        <dbReference type="EMBL" id="SNT75269.1"/>
    </source>
</evidence>
<dbReference type="RefSeq" id="WP_143266020.1">
    <property type="nucleotide sequence ID" value="NZ_FZQA01000007.1"/>
</dbReference>
<evidence type="ECO:0000256" key="1">
    <source>
        <dbReference type="SAM" id="MobiDB-lite"/>
    </source>
</evidence>
<dbReference type="SUPFAM" id="SSF52540">
    <property type="entry name" value="P-loop containing nucleoside triphosphate hydrolases"/>
    <property type="match status" value="1"/>
</dbReference>
<evidence type="ECO:0000313" key="3">
    <source>
        <dbReference type="Proteomes" id="UP000198346"/>
    </source>
</evidence>